<dbReference type="InParanoid" id="W7XII2"/>
<dbReference type="KEGG" id="tet:TTHERM_000521989"/>
<dbReference type="Proteomes" id="UP000009168">
    <property type="component" value="Unassembled WGS sequence"/>
</dbReference>
<sequence length="225" mass="27228">MKSYLYFVISFITQQIEIFLFQIYFNQQFIYNNQFSCENLNERMQLIEYLIKALKIRVIQKLEFKQYFRSKELFASEKQISGIQIQLLSTIFQISIILILQIDNSSFGIKRFIYQSNCFYYQQYKEQTYNQMYLSKKLRCISYIEFLLQPGKQLNKKLQREKIQQNTIGLSVNERNANYLVLLHQKLITGLIKKIYNQINKSKVNFIQIKCILFQKKILFDKDNK</sequence>
<gene>
    <name evidence="1" type="ORF">TTHERM_000521989</name>
</gene>
<dbReference type="GeneID" id="24439365"/>
<evidence type="ECO:0000313" key="2">
    <source>
        <dbReference type="Proteomes" id="UP000009168"/>
    </source>
</evidence>
<evidence type="ECO:0000313" key="1">
    <source>
        <dbReference type="EMBL" id="EWS74676.1"/>
    </source>
</evidence>
<proteinExistence type="predicted"/>
<keyword evidence="2" id="KW-1185">Reference proteome</keyword>
<dbReference type="AlphaFoldDB" id="W7XII2"/>
<accession>W7XII2</accession>
<dbReference type="EMBL" id="GG662717">
    <property type="protein sequence ID" value="EWS74676.1"/>
    <property type="molecule type" value="Genomic_DNA"/>
</dbReference>
<dbReference type="RefSeq" id="XP_012652766.1">
    <property type="nucleotide sequence ID" value="XM_012797312.1"/>
</dbReference>
<protein>
    <submittedName>
        <fullName evidence="1">Uncharacterized protein</fullName>
    </submittedName>
</protein>
<name>W7XII2_TETTS</name>
<organism evidence="1 2">
    <name type="scientific">Tetrahymena thermophila (strain SB210)</name>
    <dbReference type="NCBI Taxonomy" id="312017"/>
    <lineage>
        <taxon>Eukaryota</taxon>
        <taxon>Sar</taxon>
        <taxon>Alveolata</taxon>
        <taxon>Ciliophora</taxon>
        <taxon>Intramacronucleata</taxon>
        <taxon>Oligohymenophorea</taxon>
        <taxon>Hymenostomatida</taxon>
        <taxon>Tetrahymenina</taxon>
        <taxon>Tetrahymenidae</taxon>
        <taxon>Tetrahymena</taxon>
    </lineage>
</organism>
<reference evidence="2" key="1">
    <citation type="journal article" date="2006" name="PLoS Biol.">
        <title>Macronuclear genome sequence of the ciliate Tetrahymena thermophila, a model eukaryote.</title>
        <authorList>
            <person name="Eisen J.A."/>
            <person name="Coyne R.S."/>
            <person name="Wu M."/>
            <person name="Wu D."/>
            <person name="Thiagarajan M."/>
            <person name="Wortman J.R."/>
            <person name="Badger J.H."/>
            <person name="Ren Q."/>
            <person name="Amedeo P."/>
            <person name="Jones K.M."/>
            <person name="Tallon L.J."/>
            <person name="Delcher A.L."/>
            <person name="Salzberg S.L."/>
            <person name="Silva J.C."/>
            <person name="Haas B.J."/>
            <person name="Majoros W.H."/>
            <person name="Farzad M."/>
            <person name="Carlton J.M."/>
            <person name="Smith R.K. Jr."/>
            <person name="Garg J."/>
            <person name="Pearlman R.E."/>
            <person name="Karrer K.M."/>
            <person name="Sun L."/>
            <person name="Manning G."/>
            <person name="Elde N.C."/>
            <person name="Turkewitz A.P."/>
            <person name="Asai D.J."/>
            <person name="Wilkes D.E."/>
            <person name="Wang Y."/>
            <person name="Cai H."/>
            <person name="Collins K."/>
            <person name="Stewart B.A."/>
            <person name="Lee S.R."/>
            <person name="Wilamowska K."/>
            <person name="Weinberg Z."/>
            <person name="Ruzzo W.L."/>
            <person name="Wloga D."/>
            <person name="Gaertig J."/>
            <person name="Frankel J."/>
            <person name="Tsao C.-C."/>
            <person name="Gorovsky M.A."/>
            <person name="Keeling P.J."/>
            <person name="Waller R.F."/>
            <person name="Patron N.J."/>
            <person name="Cherry J.M."/>
            <person name="Stover N.A."/>
            <person name="Krieger C.J."/>
            <person name="del Toro C."/>
            <person name="Ryder H.F."/>
            <person name="Williamson S.C."/>
            <person name="Barbeau R.A."/>
            <person name="Hamilton E.P."/>
            <person name="Orias E."/>
        </authorList>
    </citation>
    <scope>NUCLEOTIDE SEQUENCE [LARGE SCALE GENOMIC DNA]</scope>
    <source>
        <strain evidence="2">SB210</strain>
    </source>
</reference>